<accession>A0A4R7FSA6</accession>
<organism evidence="2 3">
    <name type="scientific">Amnibacterium kyonggiense</name>
    <dbReference type="NCBI Taxonomy" id="595671"/>
    <lineage>
        <taxon>Bacteria</taxon>
        <taxon>Bacillati</taxon>
        <taxon>Actinomycetota</taxon>
        <taxon>Actinomycetes</taxon>
        <taxon>Micrococcales</taxon>
        <taxon>Microbacteriaceae</taxon>
        <taxon>Amnibacterium</taxon>
    </lineage>
</organism>
<dbReference type="Gene3D" id="3.30.70.150">
    <property type="entry name" value="RuBisCO large subunit, N-terminal domain"/>
    <property type="match status" value="1"/>
</dbReference>
<dbReference type="OrthoDB" id="9764279at2"/>
<dbReference type="GO" id="GO:0015977">
    <property type="term" value="P:carbon fixation"/>
    <property type="evidence" value="ECO:0007669"/>
    <property type="project" value="InterPro"/>
</dbReference>
<dbReference type="Proteomes" id="UP000295344">
    <property type="component" value="Unassembled WGS sequence"/>
</dbReference>
<dbReference type="InterPro" id="IPR000685">
    <property type="entry name" value="RuBisCO_lsu_C"/>
</dbReference>
<dbReference type="InterPro" id="IPR036422">
    <property type="entry name" value="RuBisCO_lsu_N_sf"/>
</dbReference>
<sequence length="368" mass="38063">MSVRAVYALTGDVGDAPARAEALAVEQSHEFPPDLAPAKAAPSRAHVVSVEEAGPDLALATVEFPDDLVGDELTQLIVMVFGNCALLPGVRLVDLDVPKALAAAVGGGPALGVEGVRRVLGVPTRPILATALKPVGLPVEDLAALGRAFAEGGIDLIKDDQGLGDQRWAPYAERVPRIAEAIAEGNAASGHAARYLPCFDAPPERVEERLRIAVESGAGGLLVVPGVGGLPLLRWLARNTPDDFVLLAHPALLGSLAVSPTAGIAPDVLYGPLLRLSGADAAIFPSYGGRFSFTPEECRAIADGCARPFAGLAPSLPTPGGGMSPDRVPELVDFYGRDVVLLIGGELHRGGDPRGAAERFRSLAEQHA</sequence>
<dbReference type="InterPro" id="IPR036376">
    <property type="entry name" value="RuBisCO_lsu_C_sf"/>
</dbReference>
<comment type="caution">
    <text evidence="2">The sequence shown here is derived from an EMBL/GenBank/DDBJ whole genome shotgun (WGS) entry which is preliminary data.</text>
</comment>
<dbReference type="PANTHER" id="PTHR42704:SF17">
    <property type="entry name" value="RIBULOSE BISPHOSPHATE CARBOXYLASE LARGE CHAIN"/>
    <property type="match status" value="1"/>
</dbReference>
<dbReference type="SUPFAM" id="SSF54966">
    <property type="entry name" value="RuBisCO, large subunit, small (N-terminal) domain"/>
    <property type="match status" value="1"/>
</dbReference>
<name>A0A4R7FSA6_9MICO</name>
<gene>
    <name evidence="2" type="ORF">CLV52_1299</name>
</gene>
<reference evidence="2 3" key="1">
    <citation type="submission" date="2019-03" db="EMBL/GenBank/DDBJ databases">
        <title>Genomic Encyclopedia of Archaeal and Bacterial Type Strains, Phase II (KMG-II): from individual species to whole genera.</title>
        <authorList>
            <person name="Goeker M."/>
        </authorList>
    </citation>
    <scope>NUCLEOTIDE SEQUENCE [LARGE SCALE GENOMIC DNA]</scope>
    <source>
        <strain evidence="2 3">DSM 24782</strain>
    </source>
</reference>
<dbReference type="InterPro" id="IPR033966">
    <property type="entry name" value="RuBisCO"/>
</dbReference>
<feature type="domain" description="Ribulose bisphosphate carboxylase large subunit C-terminal" evidence="1">
    <location>
        <begin position="113"/>
        <end position="355"/>
    </location>
</feature>
<dbReference type="EMBL" id="SOAM01000001">
    <property type="protein sequence ID" value="TDS80731.1"/>
    <property type="molecule type" value="Genomic_DNA"/>
</dbReference>
<evidence type="ECO:0000313" key="3">
    <source>
        <dbReference type="Proteomes" id="UP000295344"/>
    </source>
</evidence>
<dbReference type="PANTHER" id="PTHR42704">
    <property type="entry name" value="RIBULOSE BISPHOSPHATE CARBOXYLASE"/>
    <property type="match status" value="1"/>
</dbReference>
<evidence type="ECO:0000313" key="2">
    <source>
        <dbReference type="EMBL" id="TDS80731.1"/>
    </source>
</evidence>
<keyword evidence="3" id="KW-1185">Reference proteome</keyword>
<dbReference type="GO" id="GO:0000287">
    <property type="term" value="F:magnesium ion binding"/>
    <property type="evidence" value="ECO:0007669"/>
    <property type="project" value="InterPro"/>
</dbReference>
<dbReference type="SUPFAM" id="SSF51649">
    <property type="entry name" value="RuBisCo, C-terminal domain"/>
    <property type="match status" value="1"/>
</dbReference>
<dbReference type="Gene3D" id="3.20.20.110">
    <property type="entry name" value="Ribulose bisphosphate carboxylase, large subunit, C-terminal domain"/>
    <property type="match status" value="1"/>
</dbReference>
<dbReference type="GO" id="GO:0016984">
    <property type="term" value="F:ribulose-bisphosphate carboxylase activity"/>
    <property type="evidence" value="ECO:0007669"/>
    <property type="project" value="InterPro"/>
</dbReference>
<proteinExistence type="predicted"/>
<dbReference type="Pfam" id="PF00016">
    <property type="entry name" value="RuBisCO_large"/>
    <property type="match status" value="1"/>
</dbReference>
<protein>
    <submittedName>
        <fullName evidence="2">Ribulose 1,5-bisphosphate carboxylase large subunit</fullName>
    </submittedName>
</protein>
<dbReference type="AlphaFoldDB" id="A0A4R7FSA6"/>
<evidence type="ECO:0000259" key="1">
    <source>
        <dbReference type="Pfam" id="PF00016"/>
    </source>
</evidence>
<dbReference type="RefSeq" id="WP_133765417.1">
    <property type="nucleotide sequence ID" value="NZ_BAAARP010000001.1"/>
</dbReference>